<comment type="similarity">
    <text evidence="3">Belongs to the DNA glycosylase family. DEMETER subfamily.</text>
</comment>
<dbReference type="SUPFAM" id="SSF48150">
    <property type="entry name" value="DNA-glycosylase"/>
    <property type="match status" value="1"/>
</dbReference>
<evidence type="ECO:0000313" key="12">
    <source>
        <dbReference type="Proteomes" id="UP001172457"/>
    </source>
</evidence>
<dbReference type="GO" id="GO:0006284">
    <property type="term" value="P:base-excision repair"/>
    <property type="evidence" value="ECO:0007669"/>
    <property type="project" value="InterPro"/>
</dbReference>
<dbReference type="GO" id="GO:0141166">
    <property type="term" value="P:chromosomal 5-methylcytosine DNA demethylation pathway"/>
    <property type="evidence" value="ECO:0007669"/>
    <property type="project" value="InterPro"/>
</dbReference>
<dbReference type="GO" id="GO:0003677">
    <property type="term" value="F:DNA binding"/>
    <property type="evidence" value="ECO:0007669"/>
    <property type="project" value="UniProtKB-KW"/>
</dbReference>
<proteinExistence type="inferred from homology"/>
<evidence type="ECO:0000256" key="2">
    <source>
        <dbReference type="ARBA" id="ARBA00004123"/>
    </source>
</evidence>
<gene>
    <name evidence="11" type="ORF">OSB04_026863</name>
</gene>
<dbReference type="AlphaFoldDB" id="A0AA38SW76"/>
<keyword evidence="7" id="KW-0238">DNA-binding</keyword>
<evidence type="ECO:0000256" key="8">
    <source>
        <dbReference type="ARBA" id="ARBA00023242"/>
    </source>
</evidence>
<comment type="caution">
    <text evidence="11">The sequence shown here is derived from an EMBL/GenBank/DDBJ whole genome shotgun (WGS) entry which is preliminary data.</text>
</comment>
<feature type="region of interest" description="Disordered" evidence="9">
    <location>
        <begin position="34"/>
        <end position="60"/>
    </location>
</feature>
<accession>A0AA38SW76</accession>
<dbReference type="Pfam" id="PF04827">
    <property type="entry name" value="Plant_tran"/>
    <property type="match status" value="1"/>
</dbReference>
<comment type="subcellular location">
    <subcellularLocation>
        <location evidence="2">Nucleus</location>
    </subcellularLocation>
</comment>
<dbReference type="GO" id="GO:0005634">
    <property type="term" value="C:nucleus"/>
    <property type="evidence" value="ECO:0007669"/>
    <property type="project" value="UniProtKB-SubCell"/>
</dbReference>
<dbReference type="Pfam" id="PF15628">
    <property type="entry name" value="RRM_DME"/>
    <property type="match status" value="1"/>
</dbReference>
<dbReference type="InterPro" id="IPR028925">
    <property type="entry name" value="RRM_DME"/>
</dbReference>
<comment type="cofactor">
    <cofactor evidence="1">
        <name>[4Fe-4S] cluster</name>
        <dbReference type="ChEBI" id="CHEBI:49883"/>
    </cofactor>
</comment>
<feature type="domain" description="HhH-GPD" evidence="10">
    <location>
        <begin position="348"/>
        <end position="506"/>
    </location>
</feature>
<dbReference type="GO" id="GO:0019104">
    <property type="term" value="F:DNA N-glycosylase activity"/>
    <property type="evidence" value="ECO:0007669"/>
    <property type="project" value="InterPro"/>
</dbReference>
<dbReference type="EMBL" id="JARYMX010000007">
    <property type="protein sequence ID" value="KAJ9540357.1"/>
    <property type="molecule type" value="Genomic_DNA"/>
</dbReference>
<dbReference type="Gene3D" id="1.10.340.30">
    <property type="entry name" value="Hypothetical protein, domain 2"/>
    <property type="match status" value="1"/>
</dbReference>
<dbReference type="InterPro" id="IPR003265">
    <property type="entry name" value="HhH-GPD_domain"/>
</dbReference>
<dbReference type="GO" id="GO:0051536">
    <property type="term" value="F:iron-sulfur cluster binding"/>
    <property type="evidence" value="ECO:0007669"/>
    <property type="project" value="UniProtKB-KW"/>
</dbReference>
<evidence type="ECO:0000256" key="5">
    <source>
        <dbReference type="ARBA" id="ARBA00023004"/>
    </source>
</evidence>
<evidence type="ECO:0000313" key="11">
    <source>
        <dbReference type="EMBL" id="KAJ9540357.1"/>
    </source>
</evidence>
<dbReference type="InterPro" id="IPR006912">
    <property type="entry name" value="Harbinger_derived_prot"/>
</dbReference>
<keyword evidence="8" id="KW-0539">Nucleus</keyword>
<feature type="compositionally biased region" description="Basic and acidic residues" evidence="9">
    <location>
        <begin position="50"/>
        <end position="60"/>
    </location>
</feature>
<dbReference type="Pfam" id="PF00730">
    <property type="entry name" value="HhH-GPD"/>
    <property type="match status" value="1"/>
</dbReference>
<keyword evidence="5" id="KW-0408">Iron</keyword>
<organism evidence="11 12">
    <name type="scientific">Centaurea solstitialis</name>
    <name type="common">yellow star-thistle</name>
    <dbReference type="NCBI Taxonomy" id="347529"/>
    <lineage>
        <taxon>Eukaryota</taxon>
        <taxon>Viridiplantae</taxon>
        <taxon>Streptophyta</taxon>
        <taxon>Embryophyta</taxon>
        <taxon>Tracheophyta</taxon>
        <taxon>Spermatophyta</taxon>
        <taxon>Magnoliopsida</taxon>
        <taxon>eudicotyledons</taxon>
        <taxon>Gunneridae</taxon>
        <taxon>Pentapetalae</taxon>
        <taxon>asterids</taxon>
        <taxon>campanulids</taxon>
        <taxon>Asterales</taxon>
        <taxon>Asteraceae</taxon>
        <taxon>Carduoideae</taxon>
        <taxon>Cardueae</taxon>
        <taxon>Centaureinae</taxon>
        <taxon>Centaurea</taxon>
    </lineage>
</organism>
<keyword evidence="4" id="KW-0479">Metal-binding</keyword>
<dbReference type="InterPro" id="IPR044811">
    <property type="entry name" value="DME/ROS1"/>
</dbReference>
<sequence>MSDSDDDFDLMIDQVLLANLQAAELVGKLVTTGVLQNNGEGPSNKRPRGPNKERGREEGHDKLIADYFSNNPVYNDEDFKRRFRMTRRLFLRIVNELEREIEYFKQHWDARGVKGFSALQKCTSATLQSKWHMVKRPARVWTRTKLQEIMYTCIILHNMICEDEGISDYPFDPTEVLPEDIETNISEADRARNVNLVKNRERHANLRQDFLNTCGTLCTIISLIREEVSPMKLSHNDAMTKMQQVKKYIPKVMTPKPITPPPSSSRMKKKLSFRRALEYFETRTTPMLVYTNGGYYVEWNYKEEAKKEEELFRQRALSFIASMRYVQGNRCFMGWKGSVVDSIVGAFLSQNTSDQMSSTAFMCLAAKYPTTGINKHALDWDGVRCADHSELSLVIRDGGMNMRMAERIQRFLDSIYNCKFGILDDLEWLRKAQPDKTMEFLSKIYGLGIKSKDCLRLLALRQHAFPVDRHVARIVVRLGWVPITKLPDGVLIHELKEYPKMEVVQEYLSERLSNLDVDTFSSRFQGTYTFVDPSTSKFPLQLENALGPFTPTRGDQSSHVKDRLQDIEDLCKVQPVIKARLRTEHQVYELPDSHPLVQQVSGFVRPLEKRDNDDKNPYLLAIWPRETRKGEEEEEEEMVFGRFLVPCRTATRGTFPLDGTYFQINEVFAEDESCEKPVVVPKDLLSNLTVKTLFCGTSITAIFQGMSSEEIRDCFWKGMVFSKELLDSLRVSSRLYMLEVAFFPKWFLWRVI</sequence>
<evidence type="ECO:0000256" key="4">
    <source>
        <dbReference type="ARBA" id="ARBA00022723"/>
    </source>
</evidence>
<evidence type="ECO:0000259" key="10">
    <source>
        <dbReference type="SMART" id="SM00478"/>
    </source>
</evidence>
<dbReference type="Proteomes" id="UP001172457">
    <property type="component" value="Chromosome 7"/>
</dbReference>
<dbReference type="SMART" id="SM00478">
    <property type="entry name" value="ENDO3c"/>
    <property type="match status" value="1"/>
</dbReference>
<keyword evidence="6" id="KW-0411">Iron-sulfur</keyword>
<evidence type="ECO:0000256" key="3">
    <source>
        <dbReference type="ARBA" id="ARBA00005646"/>
    </source>
</evidence>
<evidence type="ECO:0000256" key="9">
    <source>
        <dbReference type="SAM" id="MobiDB-lite"/>
    </source>
</evidence>
<evidence type="ECO:0000256" key="1">
    <source>
        <dbReference type="ARBA" id="ARBA00001966"/>
    </source>
</evidence>
<evidence type="ECO:0000256" key="7">
    <source>
        <dbReference type="ARBA" id="ARBA00023125"/>
    </source>
</evidence>
<protein>
    <recommendedName>
        <fullName evidence="10">HhH-GPD domain-containing protein</fullName>
    </recommendedName>
</protein>
<dbReference type="GO" id="GO:0035514">
    <property type="term" value="F:DNA demethylase activity"/>
    <property type="evidence" value="ECO:0007669"/>
    <property type="project" value="InterPro"/>
</dbReference>
<name>A0AA38SW76_9ASTR</name>
<dbReference type="InterPro" id="IPR011257">
    <property type="entry name" value="DNA_glycosylase"/>
</dbReference>
<reference evidence="11" key="1">
    <citation type="submission" date="2023-03" db="EMBL/GenBank/DDBJ databases">
        <title>Chromosome-scale reference genome and RAD-based genetic map of yellow starthistle (Centaurea solstitialis) reveal putative structural variation and QTLs associated with invader traits.</title>
        <authorList>
            <person name="Reatini B."/>
            <person name="Cang F.A."/>
            <person name="Jiang Q."/>
            <person name="Mckibben M.T.W."/>
            <person name="Barker M.S."/>
            <person name="Rieseberg L.H."/>
            <person name="Dlugosch K.M."/>
        </authorList>
    </citation>
    <scope>NUCLEOTIDE SEQUENCE</scope>
    <source>
        <strain evidence="11">CAN-66</strain>
        <tissue evidence="11">Leaf</tissue>
    </source>
</reference>
<dbReference type="GO" id="GO:0046872">
    <property type="term" value="F:metal ion binding"/>
    <property type="evidence" value="ECO:0007669"/>
    <property type="project" value="UniProtKB-KW"/>
</dbReference>
<dbReference type="PANTHER" id="PTHR46213:SF13">
    <property type="entry name" value="DEMETER-LIKE PROTEIN 2-RELATED"/>
    <property type="match status" value="1"/>
</dbReference>
<dbReference type="PANTHER" id="PTHR46213">
    <property type="entry name" value="TRANSCRIPTIONAL ACTIVATOR DEMETER"/>
    <property type="match status" value="1"/>
</dbReference>
<evidence type="ECO:0000256" key="6">
    <source>
        <dbReference type="ARBA" id="ARBA00023014"/>
    </source>
</evidence>
<dbReference type="CDD" id="cd00056">
    <property type="entry name" value="ENDO3c"/>
    <property type="match status" value="1"/>
</dbReference>
<keyword evidence="12" id="KW-1185">Reference proteome</keyword>